<reference evidence="4" key="1">
    <citation type="journal article" date="2016" name="Proc. Natl. Acad. Sci. U.S.A.">
        <title>Comparative genomics of biotechnologically important yeasts.</title>
        <authorList>
            <person name="Riley R."/>
            <person name="Haridas S."/>
            <person name="Wolfe K.H."/>
            <person name="Lopes M.R."/>
            <person name="Hittinger C.T."/>
            <person name="Goeker M."/>
            <person name="Salamov A.A."/>
            <person name="Wisecaver J.H."/>
            <person name="Long T.M."/>
            <person name="Calvey C.H."/>
            <person name="Aerts A.L."/>
            <person name="Barry K.W."/>
            <person name="Choi C."/>
            <person name="Clum A."/>
            <person name="Coughlan A.Y."/>
            <person name="Deshpande S."/>
            <person name="Douglass A.P."/>
            <person name="Hanson S.J."/>
            <person name="Klenk H.-P."/>
            <person name="LaButti K.M."/>
            <person name="Lapidus A."/>
            <person name="Lindquist E.A."/>
            <person name="Lipzen A.M."/>
            <person name="Meier-Kolthoff J.P."/>
            <person name="Ohm R.A."/>
            <person name="Otillar R.P."/>
            <person name="Pangilinan J.L."/>
            <person name="Peng Y."/>
            <person name="Rokas A."/>
            <person name="Rosa C.A."/>
            <person name="Scheuner C."/>
            <person name="Sibirny A.A."/>
            <person name="Slot J.C."/>
            <person name="Stielow J.B."/>
            <person name="Sun H."/>
            <person name="Kurtzman C.P."/>
            <person name="Blackwell M."/>
            <person name="Grigoriev I.V."/>
            <person name="Jeffries T.W."/>
        </authorList>
    </citation>
    <scope>NUCLEOTIDE SEQUENCE [LARGE SCALE GENOMIC DNA]</scope>
    <source>
        <strain evidence="4">NRRL Y-1626</strain>
    </source>
</reference>
<feature type="compositionally biased region" description="Acidic residues" evidence="2">
    <location>
        <begin position="542"/>
        <end position="558"/>
    </location>
</feature>
<proteinExistence type="predicted"/>
<feature type="compositionally biased region" description="Polar residues" evidence="2">
    <location>
        <begin position="25"/>
        <end position="43"/>
    </location>
</feature>
<feature type="compositionally biased region" description="Low complexity" evidence="2">
    <location>
        <begin position="44"/>
        <end position="54"/>
    </location>
</feature>
<accession>A0A1B7TGQ7</accession>
<evidence type="ECO:0000313" key="4">
    <source>
        <dbReference type="Proteomes" id="UP000092321"/>
    </source>
</evidence>
<feature type="compositionally biased region" description="Basic and acidic residues" evidence="2">
    <location>
        <begin position="244"/>
        <end position="255"/>
    </location>
</feature>
<feature type="compositionally biased region" description="Polar residues" evidence="2">
    <location>
        <begin position="1"/>
        <end position="14"/>
    </location>
</feature>
<keyword evidence="1" id="KW-0175">Coiled coil</keyword>
<feature type="coiled-coil region" evidence="1">
    <location>
        <begin position="304"/>
        <end position="352"/>
    </location>
</feature>
<evidence type="ECO:0000313" key="3">
    <source>
        <dbReference type="EMBL" id="OBA27922.1"/>
    </source>
</evidence>
<comment type="caution">
    <text evidence="3">The sequence shown here is derived from an EMBL/GenBank/DDBJ whole genome shotgun (WGS) entry which is preliminary data.</text>
</comment>
<keyword evidence="4" id="KW-1185">Reference proteome</keyword>
<dbReference type="AlphaFoldDB" id="A0A1B7TGQ7"/>
<feature type="region of interest" description="Disordered" evidence="2">
    <location>
        <begin position="118"/>
        <end position="147"/>
    </location>
</feature>
<organism evidence="3 4">
    <name type="scientific">Hanseniaspora valbyensis NRRL Y-1626</name>
    <dbReference type="NCBI Taxonomy" id="766949"/>
    <lineage>
        <taxon>Eukaryota</taxon>
        <taxon>Fungi</taxon>
        <taxon>Dikarya</taxon>
        <taxon>Ascomycota</taxon>
        <taxon>Saccharomycotina</taxon>
        <taxon>Saccharomycetes</taxon>
        <taxon>Saccharomycodales</taxon>
        <taxon>Saccharomycodaceae</taxon>
        <taxon>Hanseniaspora</taxon>
    </lineage>
</organism>
<dbReference type="Proteomes" id="UP000092321">
    <property type="component" value="Unassembled WGS sequence"/>
</dbReference>
<dbReference type="EMBL" id="LXPE01000006">
    <property type="protein sequence ID" value="OBA27922.1"/>
    <property type="molecule type" value="Genomic_DNA"/>
</dbReference>
<feature type="compositionally biased region" description="Polar residues" evidence="2">
    <location>
        <begin position="74"/>
        <end position="103"/>
    </location>
</feature>
<evidence type="ECO:0000256" key="1">
    <source>
        <dbReference type="SAM" id="Coils"/>
    </source>
</evidence>
<evidence type="ECO:0008006" key="5">
    <source>
        <dbReference type="Google" id="ProtNLM"/>
    </source>
</evidence>
<name>A0A1B7TGQ7_9ASCO</name>
<feature type="region of interest" description="Disordered" evidence="2">
    <location>
        <begin position="542"/>
        <end position="565"/>
    </location>
</feature>
<feature type="region of interest" description="Disordered" evidence="2">
    <location>
        <begin position="1"/>
        <end position="103"/>
    </location>
</feature>
<gene>
    <name evidence="3" type="ORF">HANVADRAFT_52017</name>
</gene>
<dbReference type="OrthoDB" id="3973565at2759"/>
<evidence type="ECO:0000256" key="2">
    <source>
        <dbReference type="SAM" id="MobiDB-lite"/>
    </source>
</evidence>
<protein>
    <recommendedName>
        <fullName evidence="5">Topoisomerase I damage affected protein 11</fullName>
    </recommendedName>
</protein>
<feature type="compositionally biased region" description="Polar residues" evidence="2">
    <location>
        <begin position="184"/>
        <end position="195"/>
    </location>
</feature>
<sequence length="592" mass="66756">MDNQDSNFSHNQKTLVEEDDKILSFDNSNTQNTPSQTLPQYRPSSGSIGSNNSSAGRARRNGPMRRSLLFVSGSGMQFTSPTGQASSSGQPKSPYDSKTLSHSSDALLSNNHESIFRSVSRDRARSQGSEMLLNTQKSPESLTVRDSEETNHPLIITKNSSLGNENRVFTPTPLGALDAETKQHISPNNTNNNAARTHIRRSSSLNKRSLLLTPNLQSQKSNFLSTPEKVINETEHKKSAKSFVQKEQEIEKEKEGEEEDGNEYGFRDQDVIENHNTAPNSVKKVDLPAPIPVEDNSSEVLSKLASKEAAILETKAELDDLKRLVKLKEEQLKEEQKQLEALKQEMALKLLKTHQKIPEDNNNIINTSNKLQFNNVSDSVTSIFDITRKGAQSLVANVNNSFEQREDHSVPTSKFMNISFEEELQFPTANNDNDNESEDWDNVVYSLNSPLKQAEPETIKEEEKLVEDPLDLNFKPKDETLIQESVMPQLNANSSNTFNNNRKPQRSKSRMSIYFNKTVSLVSQFDQMLQSELEKKMGIDEVDETAEAEQNEDPEEIIYDLPPKPDEIDMISKKSTVKRQHSRSLSSYRFFG</sequence>
<feature type="region of interest" description="Disordered" evidence="2">
    <location>
        <begin position="183"/>
        <end position="202"/>
    </location>
</feature>
<feature type="compositionally biased region" description="Polar residues" evidence="2">
    <location>
        <begin position="126"/>
        <end position="141"/>
    </location>
</feature>
<feature type="region of interest" description="Disordered" evidence="2">
    <location>
        <begin position="234"/>
        <end position="265"/>
    </location>
</feature>